<dbReference type="InterPro" id="IPR013785">
    <property type="entry name" value="Aldolase_TIM"/>
</dbReference>
<dbReference type="InterPro" id="IPR001585">
    <property type="entry name" value="TAL/FSA"/>
</dbReference>
<dbReference type="EMBL" id="UINC01190162">
    <property type="protein sequence ID" value="SVE04180.1"/>
    <property type="molecule type" value="Genomic_DNA"/>
</dbReference>
<dbReference type="Pfam" id="PF00923">
    <property type="entry name" value="TAL_FSA"/>
    <property type="match status" value="1"/>
</dbReference>
<accession>A0A383A9A0</accession>
<dbReference type="GO" id="GO:0005975">
    <property type="term" value="P:carbohydrate metabolic process"/>
    <property type="evidence" value="ECO:0007669"/>
    <property type="project" value="InterPro"/>
</dbReference>
<evidence type="ECO:0008006" key="3">
    <source>
        <dbReference type="Google" id="ProtNLM"/>
    </source>
</evidence>
<evidence type="ECO:0000256" key="1">
    <source>
        <dbReference type="ARBA" id="ARBA00023270"/>
    </source>
</evidence>
<evidence type="ECO:0000313" key="2">
    <source>
        <dbReference type="EMBL" id="SVE04180.1"/>
    </source>
</evidence>
<protein>
    <recommendedName>
        <fullName evidence="3">Transaldolase</fullName>
    </recommendedName>
</protein>
<feature type="non-terminal residue" evidence="2">
    <location>
        <position position="69"/>
    </location>
</feature>
<organism evidence="2">
    <name type="scientific">marine metagenome</name>
    <dbReference type="NCBI Taxonomy" id="408172"/>
    <lineage>
        <taxon>unclassified sequences</taxon>
        <taxon>metagenomes</taxon>
        <taxon>ecological metagenomes</taxon>
    </lineage>
</organism>
<gene>
    <name evidence="2" type="ORF">METZ01_LOCUS457034</name>
</gene>
<sequence>MDRENSVDGFTTNPTLMLRAGISDYLGFAKDVLAGVKEKSISFEVFSDDLDDMYRQALILRDLGENVWV</sequence>
<reference evidence="2" key="1">
    <citation type="submission" date="2018-05" db="EMBL/GenBank/DDBJ databases">
        <authorList>
            <person name="Lanie J.A."/>
            <person name="Ng W.-L."/>
            <person name="Kazmierczak K.M."/>
            <person name="Andrzejewski T.M."/>
            <person name="Davidsen T.M."/>
            <person name="Wayne K.J."/>
            <person name="Tettelin H."/>
            <person name="Glass J.I."/>
            <person name="Rusch D."/>
            <person name="Podicherti R."/>
            <person name="Tsui H.-C.T."/>
            <person name="Winkler M.E."/>
        </authorList>
    </citation>
    <scope>NUCLEOTIDE SEQUENCE</scope>
</reference>
<proteinExistence type="predicted"/>
<keyword evidence="1" id="KW-0704">Schiff base</keyword>
<dbReference type="AlphaFoldDB" id="A0A383A9A0"/>
<dbReference type="SUPFAM" id="SSF51569">
    <property type="entry name" value="Aldolase"/>
    <property type="match status" value="1"/>
</dbReference>
<dbReference type="Gene3D" id="3.20.20.70">
    <property type="entry name" value="Aldolase class I"/>
    <property type="match status" value="1"/>
</dbReference>
<name>A0A383A9A0_9ZZZZ</name>